<dbReference type="AlphaFoldDB" id="A0A9P8LU71"/>
<sequence length="320" mass="37739">MKSIFFFSFFFVFFVIFFSLSMLSLCLSSDVSSSKRKFYDSYIRNIKLLHSIILSFNSKSIVPYVIFLYGIVISSIFVHKELLTQTKQIKISLFKIISLVPPNLTSIQKIFIIIFYIIQPLSYTILLFRTFKTNKVFKSDLIYYKLENRQRYCKLCDKNVAKFDHHCAWVGSCVGAGNHFWFTIFLTSTALVNIGIGIWNYFIFQQLKLQLQFTQIWHYYASFLIQTWMCTFIGLAISPFAIMHIRNLILNQTTFERLKKELIIRQLQDCKIFISNQFEVVEVNNDTFNLEESLNIMRHRNIWNQGILGNIKESISTAFK</sequence>
<keyword evidence="3 7" id="KW-0812">Transmembrane</keyword>
<comment type="similarity">
    <text evidence="7">Belongs to the DHHC palmitoyltransferase family.</text>
</comment>
<evidence type="ECO:0000256" key="6">
    <source>
        <dbReference type="ARBA" id="ARBA00023315"/>
    </source>
</evidence>
<protein>
    <recommendedName>
        <fullName evidence="7">Palmitoyltransferase</fullName>
        <ecNumber evidence="7">2.3.1.225</ecNumber>
    </recommendedName>
</protein>
<organism evidence="9 10">
    <name type="scientific">Spironucleus salmonicida</name>
    <dbReference type="NCBI Taxonomy" id="348837"/>
    <lineage>
        <taxon>Eukaryota</taxon>
        <taxon>Metamonada</taxon>
        <taxon>Diplomonadida</taxon>
        <taxon>Hexamitidae</taxon>
        <taxon>Hexamitinae</taxon>
        <taxon>Spironucleus</taxon>
    </lineage>
</organism>
<evidence type="ECO:0000256" key="2">
    <source>
        <dbReference type="ARBA" id="ARBA00022679"/>
    </source>
</evidence>
<dbReference type="Pfam" id="PF01529">
    <property type="entry name" value="DHHC"/>
    <property type="match status" value="1"/>
</dbReference>
<dbReference type="GO" id="GO:0019706">
    <property type="term" value="F:protein-cysteine S-palmitoyltransferase activity"/>
    <property type="evidence" value="ECO:0007669"/>
    <property type="project" value="UniProtKB-EC"/>
</dbReference>
<dbReference type="InterPro" id="IPR039859">
    <property type="entry name" value="PFA4/ZDH16/20/ERF2-like"/>
</dbReference>
<dbReference type="EMBL" id="AUWU02000003">
    <property type="protein sequence ID" value="KAH0574664.1"/>
    <property type="molecule type" value="Genomic_DNA"/>
</dbReference>
<evidence type="ECO:0000313" key="9">
    <source>
        <dbReference type="EMBL" id="KAH0574664.1"/>
    </source>
</evidence>
<feature type="domain" description="Palmitoyltransferase DHHC" evidence="8">
    <location>
        <begin position="147"/>
        <end position="260"/>
    </location>
</feature>
<feature type="transmembrane region" description="Helical" evidence="7">
    <location>
        <begin position="216"/>
        <end position="242"/>
    </location>
</feature>
<accession>A0A9P8LU71</accession>
<comment type="subcellular location">
    <subcellularLocation>
        <location evidence="1">Membrane</location>
        <topology evidence="1">Multi-pass membrane protein</topology>
    </subcellularLocation>
</comment>
<dbReference type="PROSITE" id="PS50216">
    <property type="entry name" value="DHHC"/>
    <property type="match status" value="1"/>
</dbReference>
<evidence type="ECO:0000256" key="3">
    <source>
        <dbReference type="ARBA" id="ARBA00022692"/>
    </source>
</evidence>
<dbReference type="EC" id="2.3.1.225" evidence="7"/>
<dbReference type="InterPro" id="IPR001594">
    <property type="entry name" value="Palmitoyltrfase_DHHC"/>
</dbReference>
<proteinExistence type="inferred from homology"/>
<dbReference type="GeneID" id="94296302"/>
<comment type="domain">
    <text evidence="7">The DHHC domain is required for palmitoyltransferase activity.</text>
</comment>
<comment type="catalytic activity">
    <reaction evidence="7">
        <text>L-cysteinyl-[protein] + hexadecanoyl-CoA = S-hexadecanoyl-L-cysteinyl-[protein] + CoA</text>
        <dbReference type="Rhea" id="RHEA:36683"/>
        <dbReference type="Rhea" id="RHEA-COMP:10131"/>
        <dbReference type="Rhea" id="RHEA-COMP:11032"/>
        <dbReference type="ChEBI" id="CHEBI:29950"/>
        <dbReference type="ChEBI" id="CHEBI:57287"/>
        <dbReference type="ChEBI" id="CHEBI:57379"/>
        <dbReference type="ChEBI" id="CHEBI:74151"/>
        <dbReference type="EC" id="2.3.1.225"/>
    </reaction>
</comment>
<dbReference type="GO" id="GO:0005783">
    <property type="term" value="C:endoplasmic reticulum"/>
    <property type="evidence" value="ECO:0007669"/>
    <property type="project" value="TreeGrafter"/>
</dbReference>
<dbReference type="KEGG" id="ssao:94296302"/>
<evidence type="ECO:0000259" key="8">
    <source>
        <dbReference type="Pfam" id="PF01529"/>
    </source>
</evidence>
<dbReference type="RefSeq" id="XP_067765437.1">
    <property type="nucleotide sequence ID" value="XM_067906169.1"/>
</dbReference>
<dbReference type="GO" id="GO:0016020">
    <property type="term" value="C:membrane"/>
    <property type="evidence" value="ECO:0007669"/>
    <property type="project" value="UniProtKB-SubCell"/>
</dbReference>
<reference evidence="9 10" key="1">
    <citation type="journal article" date="2014" name="PLoS Genet.">
        <title>The Genome of Spironucleus salmonicida Highlights a Fish Pathogen Adapted to Fluctuating Environments.</title>
        <authorList>
            <person name="Xu F."/>
            <person name="Jerlstrom-Hultqvist J."/>
            <person name="Einarsson E."/>
            <person name="Astvaldsson A."/>
            <person name="Svard S.G."/>
            <person name="Andersson J.O."/>
        </authorList>
    </citation>
    <scope>NUCLEOTIDE SEQUENCE [LARGE SCALE GENOMIC DNA]</scope>
    <source>
        <strain evidence="9 10">ATCC 50377</strain>
    </source>
</reference>
<evidence type="ECO:0000256" key="1">
    <source>
        <dbReference type="ARBA" id="ARBA00004141"/>
    </source>
</evidence>
<dbReference type="PANTHER" id="PTHR22883">
    <property type="entry name" value="ZINC FINGER DHHC DOMAIN CONTAINING PROTEIN"/>
    <property type="match status" value="1"/>
</dbReference>
<evidence type="ECO:0000256" key="5">
    <source>
        <dbReference type="ARBA" id="ARBA00023136"/>
    </source>
</evidence>
<feature type="transmembrane region" description="Helical" evidence="7">
    <location>
        <begin position="6"/>
        <end position="27"/>
    </location>
</feature>
<dbReference type="GO" id="GO:0005794">
    <property type="term" value="C:Golgi apparatus"/>
    <property type="evidence" value="ECO:0007669"/>
    <property type="project" value="TreeGrafter"/>
</dbReference>
<dbReference type="GO" id="GO:0006612">
    <property type="term" value="P:protein targeting to membrane"/>
    <property type="evidence" value="ECO:0007669"/>
    <property type="project" value="TreeGrafter"/>
</dbReference>
<gene>
    <name evidence="9" type="ORF">SS50377_22279</name>
</gene>
<name>A0A9P8LU71_9EUKA</name>
<feature type="transmembrane region" description="Helical" evidence="7">
    <location>
        <begin position="180"/>
        <end position="204"/>
    </location>
</feature>
<keyword evidence="2 7" id="KW-0808">Transferase</keyword>
<dbReference type="OrthoDB" id="4096362at2759"/>
<comment type="caution">
    <text evidence="9">The sequence shown here is derived from an EMBL/GenBank/DDBJ whole genome shotgun (WGS) entry which is preliminary data.</text>
</comment>
<evidence type="ECO:0000313" key="10">
    <source>
        <dbReference type="Proteomes" id="UP000018208"/>
    </source>
</evidence>
<keyword evidence="5 7" id="KW-0472">Membrane</keyword>
<keyword evidence="6 7" id="KW-0012">Acyltransferase</keyword>
<keyword evidence="10" id="KW-1185">Reference proteome</keyword>
<evidence type="ECO:0000256" key="4">
    <source>
        <dbReference type="ARBA" id="ARBA00022989"/>
    </source>
</evidence>
<dbReference type="Proteomes" id="UP000018208">
    <property type="component" value="Unassembled WGS sequence"/>
</dbReference>
<feature type="transmembrane region" description="Helical" evidence="7">
    <location>
        <begin position="61"/>
        <end position="78"/>
    </location>
</feature>
<keyword evidence="4 7" id="KW-1133">Transmembrane helix</keyword>
<evidence type="ECO:0000256" key="7">
    <source>
        <dbReference type="RuleBase" id="RU079119"/>
    </source>
</evidence>